<protein>
    <submittedName>
        <fullName evidence="1">Uncharacterized protein</fullName>
    </submittedName>
</protein>
<accession>A0A919W8G9</accession>
<sequence length="71" mass="7603">MRSVCRPRDRSCPTSTLVAGLCPGCPVPVADPVEPAADALLAGRVLPDTLPEVRYEEADNLSDILRWLPGC</sequence>
<evidence type="ECO:0000313" key="1">
    <source>
        <dbReference type="EMBL" id="GIM93801.1"/>
    </source>
</evidence>
<reference evidence="1 2" key="1">
    <citation type="submission" date="2021-03" db="EMBL/GenBank/DDBJ databases">
        <title>Whole genome shotgun sequence of Actinoplanes toevensis NBRC 105298.</title>
        <authorList>
            <person name="Komaki H."/>
            <person name="Tamura T."/>
        </authorList>
    </citation>
    <scope>NUCLEOTIDE SEQUENCE [LARGE SCALE GENOMIC DNA]</scope>
    <source>
        <strain evidence="1 2">NBRC 105298</strain>
    </source>
</reference>
<organism evidence="1 2">
    <name type="scientific">Paractinoplanes toevensis</name>
    <dbReference type="NCBI Taxonomy" id="571911"/>
    <lineage>
        <taxon>Bacteria</taxon>
        <taxon>Bacillati</taxon>
        <taxon>Actinomycetota</taxon>
        <taxon>Actinomycetes</taxon>
        <taxon>Micromonosporales</taxon>
        <taxon>Micromonosporaceae</taxon>
        <taxon>Paractinoplanes</taxon>
    </lineage>
</organism>
<dbReference type="AlphaFoldDB" id="A0A919W8G9"/>
<gene>
    <name evidence="1" type="ORF">Ato02nite_055940</name>
</gene>
<proteinExistence type="predicted"/>
<keyword evidence="2" id="KW-1185">Reference proteome</keyword>
<name>A0A919W8G9_9ACTN</name>
<comment type="caution">
    <text evidence="1">The sequence shown here is derived from an EMBL/GenBank/DDBJ whole genome shotgun (WGS) entry which is preliminary data.</text>
</comment>
<evidence type="ECO:0000313" key="2">
    <source>
        <dbReference type="Proteomes" id="UP000677082"/>
    </source>
</evidence>
<dbReference type="EMBL" id="BOQN01000070">
    <property type="protein sequence ID" value="GIM93801.1"/>
    <property type="molecule type" value="Genomic_DNA"/>
</dbReference>
<dbReference type="Proteomes" id="UP000677082">
    <property type="component" value="Unassembled WGS sequence"/>
</dbReference>